<organism evidence="1 2">
    <name type="scientific">Hydnum rufescens UP504</name>
    <dbReference type="NCBI Taxonomy" id="1448309"/>
    <lineage>
        <taxon>Eukaryota</taxon>
        <taxon>Fungi</taxon>
        <taxon>Dikarya</taxon>
        <taxon>Basidiomycota</taxon>
        <taxon>Agaricomycotina</taxon>
        <taxon>Agaricomycetes</taxon>
        <taxon>Cantharellales</taxon>
        <taxon>Hydnaceae</taxon>
        <taxon>Hydnum</taxon>
    </lineage>
</organism>
<dbReference type="EMBL" id="MU128962">
    <property type="protein sequence ID" value="KAF9514324.1"/>
    <property type="molecule type" value="Genomic_DNA"/>
</dbReference>
<sequence>MAQFRFIKPVEPKLPGDPYSRFLIAAREDGLTPLPQNWAEEGQLFVKDLPSWWKNGDFMILPCVIASKYEQVAKIKPLLAADLSGGVSFFMIWPSAGLPNVVLPPTEKGKGFGSLMERVVKRCWGCFEETLPLFYMCQDTQVYPLDTVQQGTLSNLAKKPLYFVLQLD</sequence>
<dbReference type="AlphaFoldDB" id="A0A9P6AYG4"/>
<reference evidence="1" key="1">
    <citation type="journal article" date="2020" name="Nat. Commun.">
        <title>Large-scale genome sequencing of mycorrhizal fungi provides insights into the early evolution of symbiotic traits.</title>
        <authorList>
            <person name="Miyauchi S."/>
            <person name="Kiss E."/>
            <person name="Kuo A."/>
            <person name="Drula E."/>
            <person name="Kohler A."/>
            <person name="Sanchez-Garcia M."/>
            <person name="Morin E."/>
            <person name="Andreopoulos B."/>
            <person name="Barry K.W."/>
            <person name="Bonito G."/>
            <person name="Buee M."/>
            <person name="Carver A."/>
            <person name="Chen C."/>
            <person name="Cichocki N."/>
            <person name="Clum A."/>
            <person name="Culley D."/>
            <person name="Crous P.W."/>
            <person name="Fauchery L."/>
            <person name="Girlanda M."/>
            <person name="Hayes R.D."/>
            <person name="Keri Z."/>
            <person name="LaButti K."/>
            <person name="Lipzen A."/>
            <person name="Lombard V."/>
            <person name="Magnuson J."/>
            <person name="Maillard F."/>
            <person name="Murat C."/>
            <person name="Nolan M."/>
            <person name="Ohm R.A."/>
            <person name="Pangilinan J."/>
            <person name="Pereira M.F."/>
            <person name="Perotto S."/>
            <person name="Peter M."/>
            <person name="Pfister S."/>
            <person name="Riley R."/>
            <person name="Sitrit Y."/>
            <person name="Stielow J.B."/>
            <person name="Szollosi G."/>
            <person name="Zifcakova L."/>
            <person name="Stursova M."/>
            <person name="Spatafora J.W."/>
            <person name="Tedersoo L."/>
            <person name="Vaario L.M."/>
            <person name="Yamada A."/>
            <person name="Yan M."/>
            <person name="Wang P."/>
            <person name="Xu J."/>
            <person name="Bruns T."/>
            <person name="Baldrian P."/>
            <person name="Vilgalys R."/>
            <person name="Dunand C."/>
            <person name="Henrissat B."/>
            <person name="Grigoriev I.V."/>
            <person name="Hibbett D."/>
            <person name="Nagy L.G."/>
            <person name="Martin F.M."/>
        </authorList>
    </citation>
    <scope>NUCLEOTIDE SEQUENCE</scope>
    <source>
        <strain evidence="1">UP504</strain>
    </source>
</reference>
<evidence type="ECO:0000313" key="1">
    <source>
        <dbReference type="EMBL" id="KAF9514324.1"/>
    </source>
</evidence>
<comment type="caution">
    <text evidence="1">The sequence shown here is derived from an EMBL/GenBank/DDBJ whole genome shotgun (WGS) entry which is preliminary data.</text>
</comment>
<keyword evidence="2" id="KW-1185">Reference proteome</keyword>
<gene>
    <name evidence="1" type="ORF">BS47DRAFT_1361831</name>
</gene>
<dbReference type="Proteomes" id="UP000886523">
    <property type="component" value="Unassembled WGS sequence"/>
</dbReference>
<name>A0A9P6AYG4_9AGAM</name>
<accession>A0A9P6AYG4</accession>
<evidence type="ECO:0000313" key="2">
    <source>
        <dbReference type="Proteomes" id="UP000886523"/>
    </source>
</evidence>
<protein>
    <submittedName>
        <fullName evidence="1">Uncharacterized protein</fullName>
    </submittedName>
</protein>
<proteinExistence type="predicted"/>